<evidence type="ECO:0000313" key="3">
    <source>
        <dbReference type="Proteomes" id="UP000192940"/>
    </source>
</evidence>
<name>A0A1X7HSP5_9BACL</name>
<dbReference type="InterPro" id="IPR036249">
    <property type="entry name" value="Thioredoxin-like_sf"/>
</dbReference>
<dbReference type="Gene3D" id="3.40.30.10">
    <property type="entry name" value="Glutaredoxin"/>
    <property type="match status" value="1"/>
</dbReference>
<dbReference type="RefSeq" id="WP_208916323.1">
    <property type="nucleotide sequence ID" value="NZ_LT840184.1"/>
</dbReference>
<feature type="transmembrane region" description="Helical" evidence="1">
    <location>
        <begin position="6"/>
        <end position="23"/>
    </location>
</feature>
<proteinExistence type="predicted"/>
<dbReference type="Proteomes" id="UP000192940">
    <property type="component" value="Chromosome I"/>
</dbReference>
<dbReference type="EMBL" id="LT840184">
    <property type="protein sequence ID" value="SMF92193.1"/>
    <property type="molecule type" value="Genomic_DNA"/>
</dbReference>
<accession>A0A1X7HSP5</accession>
<gene>
    <name evidence="2" type="ORF">SAMN05661091_5714</name>
</gene>
<evidence type="ECO:0008006" key="4">
    <source>
        <dbReference type="Google" id="ProtNLM"/>
    </source>
</evidence>
<sequence>MNLFNLSYAFLWAIIALQSYFIIQFGRKLQAAKSTADAGPGLIEEDHGLPKRALFPQFQFESVNKGLIDLKQLGKQKHGFLIAFTDAKCTSCKELYPVLERFHQQSPQFQSLILMVGQEPDVVEIINQYGLTVPVMPIDSPTSFQTGIFPFVYYLSPKGEVIAKSVVQYREQLNALLQQTVVPKAS</sequence>
<dbReference type="AlphaFoldDB" id="A0A1X7HSP5"/>
<keyword evidence="3" id="KW-1185">Reference proteome</keyword>
<keyword evidence="1" id="KW-1133">Transmembrane helix</keyword>
<protein>
    <recommendedName>
        <fullName evidence="4">Thioredoxin domain-containing protein</fullName>
    </recommendedName>
</protein>
<keyword evidence="1" id="KW-0812">Transmembrane</keyword>
<evidence type="ECO:0000313" key="2">
    <source>
        <dbReference type="EMBL" id="SMF92193.1"/>
    </source>
</evidence>
<reference evidence="2 3" key="1">
    <citation type="submission" date="2017-04" db="EMBL/GenBank/DDBJ databases">
        <authorList>
            <person name="Afonso C.L."/>
            <person name="Miller P.J."/>
            <person name="Scott M.A."/>
            <person name="Spackman E."/>
            <person name="Goraichik I."/>
            <person name="Dimitrov K.M."/>
            <person name="Suarez D.L."/>
            <person name="Swayne D.E."/>
        </authorList>
    </citation>
    <scope>NUCLEOTIDE SEQUENCE [LARGE SCALE GENOMIC DNA]</scope>
    <source>
        <strain evidence="2 3">N3/975</strain>
    </source>
</reference>
<evidence type="ECO:0000256" key="1">
    <source>
        <dbReference type="SAM" id="Phobius"/>
    </source>
</evidence>
<organism evidence="2 3">
    <name type="scientific">Paenibacillus uliginis N3/975</name>
    <dbReference type="NCBI Taxonomy" id="1313296"/>
    <lineage>
        <taxon>Bacteria</taxon>
        <taxon>Bacillati</taxon>
        <taxon>Bacillota</taxon>
        <taxon>Bacilli</taxon>
        <taxon>Bacillales</taxon>
        <taxon>Paenibacillaceae</taxon>
        <taxon>Paenibacillus</taxon>
    </lineage>
</organism>
<dbReference type="STRING" id="1313296.SAMN05661091_5714"/>
<dbReference type="SUPFAM" id="SSF52833">
    <property type="entry name" value="Thioredoxin-like"/>
    <property type="match status" value="1"/>
</dbReference>
<keyword evidence="1" id="KW-0472">Membrane</keyword>